<feature type="domain" description="ShKT" evidence="19">
    <location>
        <begin position="571"/>
        <end position="607"/>
    </location>
</feature>
<keyword evidence="6 15" id="KW-0479">Metal-binding</keyword>
<dbReference type="PROSITE" id="PS51670">
    <property type="entry name" value="SHKT"/>
    <property type="match status" value="1"/>
</dbReference>
<dbReference type="Pfam" id="PF01549">
    <property type="entry name" value="ShK"/>
    <property type="match status" value="1"/>
</dbReference>
<dbReference type="Pfam" id="PF01400">
    <property type="entry name" value="Astacin"/>
    <property type="match status" value="1"/>
</dbReference>
<dbReference type="SUPFAM" id="SSF49854">
    <property type="entry name" value="Spermadhesin, CUB domain"/>
    <property type="match status" value="1"/>
</dbReference>
<feature type="region of interest" description="Disordered" evidence="17">
    <location>
        <begin position="545"/>
        <end position="569"/>
    </location>
</feature>
<dbReference type="GO" id="GO:0008270">
    <property type="term" value="F:zinc ion binding"/>
    <property type="evidence" value="ECO:0007669"/>
    <property type="project" value="UniProtKB-UniRule"/>
</dbReference>
<dbReference type="PROSITE" id="PS51864">
    <property type="entry name" value="ASTACIN"/>
    <property type="match status" value="1"/>
</dbReference>
<evidence type="ECO:0000259" key="18">
    <source>
        <dbReference type="PROSITE" id="PS01180"/>
    </source>
</evidence>
<dbReference type="EC" id="3.4.24.-" evidence="16"/>
<dbReference type="InterPro" id="IPR006026">
    <property type="entry name" value="Peptidase_Metallo"/>
</dbReference>
<dbReference type="InterPro" id="IPR000859">
    <property type="entry name" value="CUB_dom"/>
</dbReference>
<keyword evidence="10 15" id="KW-0482">Metalloprotease</keyword>
<dbReference type="PANTHER" id="PTHR10127">
    <property type="entry name" value="DISCOIDIN, CUB, EGF, LAMININ , AND ZINC METALLOPROTEASE DOMAIN CONTAINING"/>
    <property type="match status" value="1"/>
</dbReference>
<gene>
    <name evidence="21" type="ORF">MSPICULIGERA_LOCUS20361</name>
</gene>
<comment type="function">
    <text evidence="1">Metalloprotease.</text>
</comment>
<proteinExistence type="predicted"/>
<keyword evidence="9 15" id="KW-0862">Zinc</keyword>
<evidence type="ECO:0000256" key="3">
    <source>
        <dbReference type="ARBA" id="ARBA00022525"/>
    </source>
</evidence>
<dbReference type="InterPro" id="IPR024079">
    <property type="entry name" value="MetalloPept_cat_dom_sf"/>
</dbReference>
<dbReference type="InterPro" id="IPR003582">
    <property type="entry name" value="ShKT_dom"/>
</dbReference>
<dbReference type="InterPro" id="IPR001506">
    <property type="entry name" value="Peptidase_M12A"/>
</dbReference>
<comment type="cofactor">
    <cofactor evidence="15 16">
        <name>Zn(2+)</name>
        <dbReference type="ChEBI" id="CHEBI:29105"/>
    </cofactor>
    <text evidence="15 16">Binds 1 zinc ion per subunit.</text>
</comment>
<evidence type="ECO:0000256" key="4">
    <source>
        <dbReference type="ARBA" id="ARBA00022536"/>
    </source>
</evidence>
<dbReference type="GO" id="GO:0004222">
    <property type="term" value="F:metalloendopeptidase activity"/>
    <property type="evidence" value="ECO:0007669"/>
    <property type="project" value="UniProtKB-UniRule"/>
</dbReference>
<dbReference type="GO" id="GO:0018996">
    <property type="term" value="P:molting cycle, collagen and cuticulin-based cuticle"/>
    <property type="evidence" value="ECO:0007669"/>
    <property type="project" value="InterPro"/>
</dbReference>
<evidence type="ECO:0000256" key="16">
    <source>
        <dbReference type="RuleBase" id="RU361183"/>
    </source>
</evidence>
<dbReference type="Gene3D" id="3.40.390.10">
    <property type="entry name" value="Collagenase (Catalytic Domain)"/>
    <property type="match status" value="1"/>
</dbReference>
<accession>A0AA36D7M5</accession>
<keyword evidence="8 15" id="KW-0378">Hydrolase</keyword>
<reference evidence="21" key="1">
    <citation type="submission" date="2023-06" db="EMBL/GenBank/DDBJ databases">
        <authorList>
            <person name="Delattre M."/>
        </authorList>
    </citation>
    <scope>NUCLEOTIDE SEQUENCE</scope>
    <source>
        <strain evidence="21">AF72</strain>
    </source>
</reference>
<feature type="active site" evidence="15">
    <location>
        <position position="242"/>
    </location>
</feature>
<evidence type="ECO:0000256" key="14">
    <source>
        <dbReference type="PROSITE-ProRule" id="PRU01005"/>
    </source>
</evidence>
<evidence type="ECO:0000256" key="10">
    <source>
        <dbReference type="ARBA" id="ARBA00023049"/>
    </source>
</evidence>
<dbReference type="InterPro" id="IPR035914">
    <property type="entry name" value="Sperma_CUB_dom_sf"/>
</dbReference>
<feature type="binding site" evidence="15">
    <location>
        <position position="245"/>
    </location>
    <ligand>
        <name>Zn(2+)</name>
        <dbReference type="ChEBI" id="CHEBI:29105"/>
        <note>catalytic</note>
    </ligand>
</feature>
<dbReference type="InterPro" id="IPR034035">
    <property type="entry name" value="Astacin-like_dom"/>
</dbReference>
<keyword evidence="3" id="KW-0964">Secreted</keyword>
<feature type="binding site" evidence="15">
    <location>
        <position position="251"/>
    </location>
    <ligand>
        <name>Zn(2+)</name>
        <dbReference type="ChEBI" id="CHEBI:29105"/>
        <note>catalytic</note>
    </ligand>
</feature>
<dbReference type="SMART" id="SM00235">
    <property type="entry name" value="ZnMc"/>
    <property type="match status" value="1"/>
</dbReference>
<organism evidence="21 22">
    <name type="scientific">Mesorhabditis spiculigera</name>
    <dbReference type="NCBI Taxonomy" id="96644"/>
    <lineage>
        <taxon>Eukaryota</taxon>
        <taxon>Metazoa</taxon>
        <taxon>Ecdysozoa</taxon>
        <taxon>Nematoda</taxon>
        <taxon>Chromadorea</taxon>
        <taxon>Rhabditida</taxon>
        <taxon>Rhabditina</taxon>
        <taxon>Rhabditomorpha</taxon>
        <taxon>Rhabditoidea</taxon>
        <taxon>Rhabditidae</taxon>
        <taxon>Mesorhabditinae</taxon>
        <taxon>Mesorhabditis</taxon>
    </lineage>
</organism>
<evidence type="ECO:0000313" key="21">
    <source>
        <dbReference type="EMBL" id="CAJ0582221.1"/>
    </source>
</evidence>
<keyword evidence="5 15" id="KW-0645">Protease</keyword>
<evidence type="ECO:0000256" key="9">
    <source>
        <dbReference type="ARBA" id="ARBA00022833"/>
    </source>
</evidence>
<evidence type="ECO:0000313" key="22">
    <source>
        <dbReference type="Proteomes" id="UP001177023"/>
    </source>
</evidence>
<name>A0AA36D7M5_9BILA</name>
<evidence type="ECO:0000256" key="6">
    <source>
        <dbReference type="ARBA" id="ARBA00022723"/>
    </source>
</evidence>
<comment type="subcellular location">
    <subcellularLocation>
        <location evidence="2">Secreted</location>
    </subcellularLocation>
</comment>
<keyword evidence="22" id="KW-1185">Reference proteome</keyword>
<evidence type="ECO:0000256" key="2">
    <source>
        <dbReference type="ARBA" id="ARBA00004613"/>
    </source>
</evidence>
<feature type="domain" description="CUB" evidence="18">
    <location>
        <begin position="390"/>
        <end position="510"/>
    </location>
</feature>
<evidence type="ECO:0000256" key="12">
    <source>
        <dbReference type="ARBA" id="ARBA00023157"/>
    </source>
</evidence>
<dbReference type="PRINTS" id="PR00480">
    <property type="entry name" value="ASTACIN"/>
</dbReference>
<keyword evidence="13" id="KW-0325">Glycoprotein</keyword>
<keyword evidence="12" id="KW-1015">Disulfide bond</keyword>
<dbReference type="PANTHER" id="PTHR10127:SF793">
    <property type="entry name" value="ZINC METALLOPROTEINASE NAS-31"/>
    <property type="match status" value="1"/>
</dbReference>
<dbReference type="InterPro" id="IPR017050">
    <property type="entry name" value="Metallopeptidase_nem"/>
</dbReference>
<dbReference type="GO" id="GO:0005576">
    <property type="term" value="C:extracellular region"/>
    <property type="evidence" value="ECO:0007669"/>
    <property type="project" value="UniProtKB-SubCell"/>
</dbReference>
<protein>
    <recommendedName>
        <fullName evidence="16">Metalloendopeptidase</fullName>
        <ecNumber evidence="16">3.4.24.-</ecNumber>
    </recommendedName>
</protein>
<evidence type="ECO:0000256" key="13">
    <source>
        <dbReference type="ARBA" id="ARBA00023180"/>
    </source>
</evidence>
<sequence length="609" mass="67664">MRLVPLLLFIISLGKPASGTWDDVLNKVQGIQDALAHGAIETSTPPLPPRAMELSPRFNRDKLREGIKKLNKRALDKLQKDPPVMQRIQTGTRRDHVKPLGDNIVEVNGQYSDNDILYQHDIVLTDSQLEDILANDEVDKAQRIRRQAENPNYGLWADNTVYYSFNDSMRSNPLAVEAIRMGIAFWQNNTCINFVEDTGNTARDRILFGSKAGCSSMVGRVGGTQDLSIGGGCESVGTVAHELGHALGFWHQMSRMDRDSFITIQWANINKDYLGQFTKQTASSNYNYGMTYDWGSIMQYGSTSASASNLPSMTATDANYQDVMGSDIVAFYDVSMMNERYKCKANCPGTSSVTCLNGGYPHPRNCQVCQCPRGYGGTNCGDRAQFPDGCGQYIKATAEKQTFTGSLQAQKDTNNSNVMLGQVDCSYVFYADPGNIIEVTIQTIATPACTDGCIYGGLEVKAHKDIKMSGYRYCCSNDANKVIRSPYNILPVLLWNKYRSTSVKLSYRAVSNQARVEDGYVAPVLSMLMVNTTTAATARPATVASTTIRTTSTPKRTTPTTTRPTTTSPKCQDRNAHCAEWDYYFNFCRVYPKSFRNMYCPRTCGRCRR</sequence>
<comment type="caution">
    <text evidence="21">The sequence shown here is derived from an EMBL/GenBank/DDBJ whole genome shotgun (WGS) entry which is preliminary data.</text>
</comment>
<dbReference type="SUPFAM" id="SSF55486">
    <property type="entry name" value="Metalloproteases ('zincins'), catalytic domain"/>
    <property type="match status" value="1"/>
</dbReference>
<dbReference type="PIRSF" id="PIRSF036365">
    <property type="entry name" value="Astacin_nematoda"/>
    <property type="match status" value="1"/>
</dbReference>
<evidence type="ECO:0000256" key="8">
    <source>
        <dbReference type="ARBA" id="ARBA00022801"/>
    </source>
</evidence>
<evidence type="ECO:0000259" key="20">
    <source>
        <dbReference type="PROSITE" id="PS51864"/>
    </source>
</evidence>
<evidence type="ECO:0000256" key="1">
    <source>
        <dbReference type="ARBA" id="ARBA00002657"/>
    </source>
</evidence>
<feature type="domain" description="Peptidase M12A" evidence="20">
    <location>
        <begin position="142"/>
        <end position="344"/>
    </location>
</feature>
<feature type="binding site" evidence="15">
    <location>
        <position position="241"/>
    </location>
    <ligand>
        <name>Zn(2+)</name>
        <dbReference type="ChEBI" id="CHEBI:29105"/>
        <note>catalytic</note>
    </ligand>
</feature>
<evidence type="ECO:0000256" key="7">
    <source>
        <dbReference type="ARBA" id="ARBA00022729"/>
    </source>
</evidence>
<evidence type="ECO:0000256" key="11">
    <source>
        <dbReference type="ARBA" id="ARBA00023145"/>
    </source>
</evidence>
<evidence type="ECO:0000256" key="17">
    <source>
        <dbReference type="SAM" id="MobiDB-lite"/>
    </source>
</evidence>
<keyword evidence="7" id="KW-0732">Signal</keyword>
<comment type="caution">
    <text evidence="14">Lacks conserved residue(s) required for the propagation of feature annotation.</text>
</comment>
<dbReference type="CDD" id="cd04280">
    <property type="entry name" value="ZnMc_astacin_like"/>
    <property type="match status" value="1"/>
</dbReference>
<dbReference type="Proteomes" id="UP001177023">
    <property type="component" value="Unassembled WGS sequence"/>
</dbReference>
<dbReference type="EMBL" id="CATQJA010002664">
    <property type="protein sequence ID" value="CAJ0582221.1"/>
    <property type="molecule type" value="Genomic_DNA"/>
</dbReference>
<evidence type="ECO:0000256" key="5">
    <source>
        <dbReference type="ARBA" id="ARBA00022670"/>
    </source>
</evidence>
<evidence type="ECO:0000259" key="19">
    <source>
        <dbReference type="PROSITE" id="PS51670"/>
    </source>
</evidence>
<keyword evidence="4" id="KW-0245">EGF-like domain</keyword>
<evidence type="ECO:0000256" key="15">
    <source>
        <dbReference type="PROSITE-ProRule" id="PRU01211"/>
    </source>
</evidence>
<feature type="non-terminal residue" evidence="21">
    <location>
        <position position="1"/>
    </location>
</feature>
<dbReference type="AlphaFoldDB" id="A0AA36D7M5"/>
<dbReference type="PROSITE" id="PS01180">
    <property type="entry name" value="CUB"/>
    <property type="match status" value="1"/>
</dbReference>
<keyword evidence="11" id="KW-0865">Zymogen</keyword>
<dbReference type="GO" id="GO:0006508">
    <property type="term" value="P:proteolysis"/>
    <property type="evidence" value="ECO:0007669"/>
    <property type="project" value="UniProtKB-KW"/>
</dbReference>